<dbReference type="InterPro" id="IPR041664">
    <property type="entry name" value="AAA_16"/>
</dbReference>
<dbReference type="InterPro" id="IPR008271">
    <property type="entry name" value="Ser/Thr_kinase_AS"/>
</dbReference>
<evidence type="ECO:0000256" key="2">
    <source>
        <dbReference type="ARBA" id="ARBA00012438"/>
    </source>
</evidence>
<accession>A0ABT3ZVB6</accession>
<dbReference type="SUPFAM" id="SSF55781">
    <property type="entry name" value="GAF domain-like"/>
    <property type="match status" value="1"/>
</dbReference>
<dbReference type="InterPro" id="IPR003594">
    <property type="entry name" value="HATPase_dom"/>
</dbReference>
<dbReference type="SUPFAM" id="SSF56112">
    <property type="entry name" value="Protein kinase-like (PK-like)"/>
    <property type="match status" value="1"/>
</dbReference>
<dbReference type="PANTHER" id="PTHR43642:SF1">
    <property type="entry name" value="HYBRID SIGNAL TRANSDUCTION HISTIDINE KINASE G"/>
    <property type="match status" value="1"/>
</dbReference>
<organism evidence="5 6">
    <name type="scientific">Archangium lansingense</name>
    <dbReference type="NCBI Taxonomy" id="2995310"/>
    <lineage>
        <taxon>Bacteria</taxon>
        <taxon>Pseudomonadati</taxon>
        <taxon>Myxococcota</taxon>
        <taxon>Myxococcia</taxon>
        <taxon>Myxococcales</taxon>
        <taxon>Cystobacterineae</taxon>
        <taxon>Archangiaceae</taxon>
        <taxon>Archangium</taxon>
    </lineage>
</organism>
<dbReference type="InterPro" id="IPR004358">
    <property type="entry name" value="Sig_transdc_His_kin-like_C"/>
</dbReference>
<dbReference type="InterPro" id="IPR036890">
    <property type="entry name" value="HATPase_C_sf"/>
</dbReference>
<dbReference type="SUPFAM" id="SSF55874">
    <property type="entry name" value="ATPase domain of HSP90 chaperone/DNA topoisomerase II/histidine kinase"/>
    <property type="match status" value="1"/>
</dbReference>
<dbReference type="Gene3D" id="1.10.510.10">
    <property type="entry name" value="Transferase(Phosphotransferase) domain 1"/>
    <property type="match status" value="1"/>
</dbReference>
<dbReference type="Gene3D" id="3.30.450.40">
    <property type="match status" value="1"/>
</dbReference>
<evidence type="ECO:0000313" key="5">
    <source>
        <dbReference type="EMBL" id="MCY1073349.1"/>
    </source>
</evidence>
<name>A0ABT3ZVB6_9BACT</name>
<sequence length="1804" mass="200887">MKQLIDAAAAPALVPSVPGYQVGALLHASARSLLYRGRRLRDEAPVILKLLRSERPSFSELLQFRNQYTLARGLQLPGVVSPLELERCHNGFAIIMADDGLVSLEDYRETHPLTLRQVLEVGISLAETLEGLYQHRVIHKDLKPHNILIHPETRDIKLTDFSIASRLPRETQTLENPELIEGTLAYMSPEQTGRMNRGIDYRTDFYSLGVTLYELLTGLLPFQATSPLELAHCHLARPPPPPRELNPAIPEMVERIVLKLMAKTAEERYASAYGLRYDLSSCLDALREHGSVPTFELARRDVSDRLLVPEKLYGRREEVGTLLQAFERVCQGRVELLVVAGASGIGKTAVVNEIHKPVVRSQGFFASGKFDQLGRSIPYSALVQALSSLARQLQSESDERLGAWKQRLHTALGEEGRVVVDVLPELECILGPQPEVAELAPAAAQQRFNRLFSRLFRMFATEEHPLVVFLDDLQWADSASLKMLHLLATELGSARLLVIGAYRDNEVTWAHPLMQTLEELRQLGVPVHRVTLEPLPEDAVNELVAETLSCSLERARPLTGLLYQKTGGNPFFTSQYLKLLFQQGLVSYDAGEHMWQCDLAQVRALSVSSDVVEFMAGQLQRLPEATRKVLELAACIGNRFELATLSRVYGHPEAETAAALWHALQEGLILPSSEVYKFYQEASGLEASGVDPLPARYRFLHDRVQQAAHSLIPESDRQRTHLETGRRLLETASAQEREEHLFDIVNHLNLSRELLQEVAERHELAGLNLRAGRRALASTAYDVAREYLEVGLSLLAPESWRTDYALTLALHEEAASAAWLSKRFSRQDELVDAVLSHAQSVLDRVRVYEIRIQTAIAQERLAYALETGLHVLKKLGVEFPMAPQPEDLQRGLEEVRAVVGSGPPEQILSMPEMRDAELLAAVRIMTLLAPPAYQTRPELLPLLVFRTVVLTMQHGVAPIAASTFAMFGLILCGVFDELDAGYQAGQLALKILERFDAREPRAKTLYVVNAKTIHWKRHVRETLKPLLDAYASGLETGDLEFMGWAADFYCHHSFFLGRPLGSLVGELDEYRKVLEHHHRAVTIRQYAVYQQAALNLSGEGETPWRLVGRAWNEDEQLPRYRADNDGTACCIVYANKLMLAYLFGQYRLAVESADAAAPYLPTVAGQLLVPRYFFFDSLARLALLPELDAAARSAALERVAANQQRMERWARSAPMNFLHAWHLVEAERCRVRGARAEALEHYDRAIALAREHDSPNDEALAHELTARFFLEWGLGHRARPHLHDAYDACSRWGAHALLRHLTARYAEQGLSAQPASGHESRASGETRTDLALLDLQSVLAASRVFFSEMKLDRLLERVVVILCENAGAQRCVLLREERQHLSMVMEHTALTGETRRYAEGTPAGAEHVPASAVRLSIRTQQPVLVKDLSRDDSLGDDPYVHRRSPRSVLSLPIFHQGRLLLVVYLENNLAPGVFTSRHLQILTLLASQLALSLENAALYGGLEQRVRERTSELEAAHKQLVDMAHRAGMAEVASGVLHNIGNSLNSLVVATEGLTQDVAQLPVEQLKKSARLLAGTEDGSSGISDKDARTRMLPEYLGKLGDRLRRDADLMLADLRSMRTNLEQIGATIQVQQAYAHGPRLVEPVEVAALVEDALRMQQSSLTGHQVLIERDMARLPVVALERHKALHILVNLISNAKQALLDAEHSDKRIRLEARPCGAERFQLVVRDNGVGIAAEDLQRVFQYGFTTRQGSLGYGLHWAANAAREMGGTLVAASEGRGRGASFTLELPLGGPSPADALLQRA</sequence>
<dbReference type="SMART" id="SM00220">
    <property type="entry name" value="S_TKc"/>
    <property type="match status" value="1"/>
</dbReference>
<dbReference type="PROSITE" id="PS50011">
    <property type="entry name" value="PROTEIN_KINASE_DOM"/>
    <property type="match status" value="1"/>
</dbReference>
<dbReference type="EC" id="2.7.13.3" evidence="2"/>
<dbReference type="Proteomes" id="UP001207654">
    <property type="component" value="Unassembled WGS sequence"/>
</dbReference>
<comment type="caution">
    <text evidence="5">The sequence shown here is derived from an EMBL/GenBank/DDBJ whole genome shotgun (WGS) entry which is preliminary data.</text>
</comment>
<reference evidence="5 6" key="1">
    <citation type="submission" date="2022-11" db="EMBL/GenBank/DDBJ databases">
        <title>Minimal conservation of predation-associated metabolite biosynthetic gene clusters underscores biosynthetic potential of Myxococcota including descriptions for ten novel species: Archangium lansinium sp. nov., Myxococcus landrumus sp. nov., Nannocystis bai.</title>
        <authorList>
            <person name="Ahearne A."/>
            <person name="Stevens C."/>
            <person name="Phillips K."/>
        </authorList>
    </citation>
    <scope>NUCLEOTIDE SEQUENCE [LARGE SCALE GENOMIC DNA]</scope>
    <source>
        <strain evidence="5 6">MIWBW</strain>
    </source>
</reference>
<dbReference type="PANTHER" id="PTHR43642">
    <property type="entry name" value="HYBRID SIGNAL TRANSDUCTION HISTIDINE KINASE G"/>
    <property type="match status" value="1"/>
</dbReference>
<dbReference type="Pfam" id="PF13191">
    <property type="entry name" value="AAA_16"/>
    <property type="match status" value="1"/>
</dbReference>
<feature type="domain" description="Histidine kinase" evidence="4">
    <location>
        <begin position="1535"/>
        <end position="1793"/>
    </location>
</feature>
<dbReference type="InterPro" id="IPR053159">
    <property type="entry name" value="Hybrid_Histidine_Kinase"/>
</dbReference>
<evidence type="ECO:0000313" key="6">
    <source>
        <dbReference type="Proteomes" id="UP001207654"/>
    </source>
</evidence>
<evidence type="ECO:0000259" key="3">
    <source>
        <dbReference type="PROSITE" id="PS50011"/>
    </source>
</evidence>
<dbReference type="Gene3D" id="3.30.565.10">
    <property type="entry name" value="Histidine kinase-like ATPase, C-terminal domain"/>
    <property type="match status" value="1"/>
</dbReference>
<dbReference type="PROSITE" id="PS50109">
    <property type="entry name" value="HIS_KIN"/>
    <property type="match status" value="1"/>
</dbReference>
<keyword evidence="6" id="KW-1185">Reference proteome</keyword>
<dbReference type="Pfam" id="PF02518">
    <property type="entry name" value="HATPase_c"/>
    <property type="match status" value="1"/>
</dbReference>
<evidence type="ECO:0000259" key="4">
    <source>
        <dbReference type="PROSITE" id="PS50109"/>
    </source>
</evidence>
<gene>
    <name evidence="5" type="ORF">OV287_02540</name>
</gene>
<dbReference type="PROSITE" id="PS00108">
    <property type="entry name" value="PROTEIN_KINASE_ST"/>
    <property type="match status" value="1"/>
</dbReference>
<dbReference type="SMART" id="SM00387">
    <property type="entry name" value="HATPase_c"/>
    <property type="match status" value="1"/>
</dbReference>
<dbReference type="EMBL" id="JAPNKA010000001">
    <property type="protein sequence ID" value="MCY1073349.1"/>
    <property type="molecule type" value="Genomic_DNA"/>
</dbReference>
<dbReference type="Pfam" id="PF01590">
    <property type="entry name" value="GAF"/>
    <property type="match status" value="1"/>
</dbReference>
<dbReference type="InterPro" id="IPR011009">
    <property type="entry name" value="Kinase-like_dom_sf"/>
</dbReference>
<dbReference type="Gene3D" id="3.40.50.300">
    <property type="entry name" value="P-loop containing nucleotide triphosphate hydrolases"/>
    <property type="match status" value="1"/>
</dbReference>
<dbReference type="PRINTS" id="PR00344">
    <property type="entry name" value="BCTRLSENSOR"/>
</dbReference>
<dbReference type="Pfam" id="PF00069">
    <property type="entry name" value="Pkinase"/>
    <property type="match status" value="1"/>
</dbReference>
<dbReference type="InterPro" id="IPR003018">
    <property type="entry name" value="GAF"/>
</dbReference>
<dbReference type="InterPro" id="IPR029016">
    <property type="entry name" value="GAF-like_dom_sf"/>
</dbReference>
<dbReference type="SMART" id="SM00065">
    <property type="entry name" value="GAF"/>
    <property type="match status" value="1"/>
</dbReference>
<evidence type="ECO:0000256" key="1">
    <source>
        <dbReference type="ARBA" id="ARBA00000085"/>
    </source>
</evidence>
<feature type="domain" description="Protein kinase" evidence="3">
    <location>
        <begin position="20"/>
        <end position="280"/>
    </location>
</feature>
<proteinExistence type="predicted"/>
<comment type="catalytic activity">
    <reaction evidence="1">
        <text>ATP + protein L-histidine = ADP + protein N-phospho-L-histidine.</text>
        <dbReference type="EC" id="2.7.13.3"/>
    </reaction>
</comment>
<dbReference type="SUPFAM" id="SSF52540">
    <property type="entry name" value="P-loop containing nucleoside triphosphate hydrolases"/>
    <property type="match status" value="1"/>
</dbReference>
<dbReference type="InterPro" id="IPR027417">
    <property type="entry name" value="P-loop_NTPase"/>
</dbReference>
<dbReference type="RefSeq" id="WP_267532360.1">
    <property type="nucleotide sequence ID" value="NZ_JAPNKA010000001.1"/>
</dbReference>
<dbReference type="CDD" id="cd14014">
    <property type="entry name" value="STKc_PknB_like"/>
    <property type="match status" value="1"/>
</dbReference>
<dbReference type="InterPro" id="IPR005467">
    <property type="entry name" value="His_kinase_dom"/>
</dbReference>
<dbReference type="InterPro" id="IPR000719">
    <property type="entry name" value="Prot_kinase_dom"/>
</dbReference>
<protein>
    <recommendedName>
        <fullName evidence="2">histidine kinase</fullName>
        <ecNumber evidence="2">2.7.13.3</ecNumber>
    </recommendedName>
</protein>